<sequence>NLLRKLTLKPNKSGRSQDETTNSFLTNPDSINSTINNNKDDAKLRTPNKVKVKSDHKGKYIPIEIPISIHQLEQKVDALGSQLNQIEQMLSSLVQSPKVINSIKDNLNSVKGDLNSVKDSLNNDEKNNKKDNTDESKNTTEENLNSQAKNVTPKTSDNEASKNSTKTNHDHIHYCNKCEVWERYSNVNVALKSLLELKEEDFTSEIFKELKSHLMSNDHVVADDGDLSAYLKKHFSSLTFIKRLDILYDMATGLCQIHKSGLMHRDLHSGNVMCQRLNGRDPGRDEEYRFVI</sequence>
<organism evidence="1 2">
    <name type="scientific">Racocetra persica</name>
    <dbReference type="NCBI Taxonomy" id="160502"/>
    <lineage>
        <taxon>Eukaryota</taxon>
        <taxon>Fungi</taxon>
        <taxon>Fungi incertae sedis</taxon>
        <taxon>Mucoromycota</taxon>
        <taxon>Glomeromycotina</taxon>
        <taxon>Glomeromycetes</taxon>
        <taxon>Diversisporales</taxon>
        <taxon>Gigasporaceae</taxon>
        <taxon>Racocetra</taxon>
    </lineage>
</organism>
<dbReference type="EMBL" id="CAJVQC010080845">
    <property type="protein sequence ID" value="CAG8818310.1"/>
    <property type="molecule type" value="Genomic_DNA"/>
</dbReference>
<name>A0ACA9S1W5_9GLOM</name>
<proteinExistence type="predicted"/>
<dbReference type="Proteomes" id="UP000789920">
    <property type="component" value="Unassembled WGS sequence"/>
</dbReference>
<protein>
    <submittedName>
        <fullName evidence="1">10016_t:CDS:1</fullName>
    </submittedName>
</protein>
<gene>
    <name evidence="1" type="ORF">RPERSI_LOCUS24885</name>
</gene>
<evidence type="ECO:0000313" key="1">
    <source>
        <dbReference type="EMBL" id="CAG8818310.1"/>
    </source>
</evidence>
<reference evidence="1" key="1">
    <citation type="submission" date="2021-06" db="EMBL/GenBank/DDBJ databases">
        <authorList>
            <person name="Kallberg Y."/>
            <person name="Tangrot J."/>
            <person name="Rosling A."/>
        </authorList>
    </citation>
    <scope>NUCLEOTIDE SEQUENCE</scope>
    <source>
        <strain evidence="1">MA461A</strain>
    </source>
</reference>
<accession>A0ACA9S1W5</accession>
<comment type="caution">
    <text evidence="1">The sequence shown here is derived from an EMBL/GenBank/DDBJ whole genome shotgun (WGS) entry which is preliminary data.</text>
</comment>
<evidence type="ECO:0000313" key="2">
    <source>
        <dbReference type="Proteomes" id="UP000789920"/>
    </source>
</evidence>
<keyword evidence="2" id="KW-1185">Reference proteome</keyword>
<feature type="non-terminal residue" evidence="1">
    <location>
        <position position="292"/>
    </location>
</feature>
<feature type="non-terminal residue" evidence="1">
    <location>
        <position position="1"/>
    </location>
</feature>